<organism evidence="2 3">
    <name type="scientific">Jimgerdemannia flammicorona</name>
    <dbReference type="NCBI Taxonomy" id="994334"/>
    <lineage>
        <taxon>Eukaryota</taxon>
        <taxon>Fungi</taxon>
        <taxon>Fungi incertae sedis</taxon>
        <taxon>Mucoromycota</taxon>
        <taxon>Mucoromycotina</taxon>
        <taxon>Endogonomycetes</taxon>
        <taxon>Endogonales</taxon>
        <taxon>Endogonaceae</taxon>
        <taxon>Jimgerdemannia</taxon>
    </lineage>
</organism>
<evidence type="ECO:0000313" key="2">
    <source>
        <dbReference type="EMBL" id="RUS26056.1"/>
    </source>
</evidence>
<dbReference type="EMBL" id="RBNJ01011317">
    <property type="protein sequence ID" value="RUS26056.1"/>
    <property type="molecule type" value="Genomic_DNA"/>
</dbReference>
<gene>
    <name evidence="2" type="ORF">BC938DRAFT_471285</name>
</gene>
<comment type="caution">
    <text evidence="2">The sequence shown here is derived from an EMBL/GenBank/DDBJ whole genome shotgun (WGS) entry which is preliminary data.</text>
</comment>
<dbReference type="Proteomes" id="UP000274822">
    <property type="component" value="Unassembled WGS sequence"/>
</dbReference>
<feature type="region of interest" description="Disordered" evidence="1">
    <location>
        <begin position="1"/>
        <end position="34"/>
    </location>
</feature>
<evidence type="ECO:0000256" key="1">
    <source>
        <dbReference type="SAM" id="MobiDB-lite"/>
    </source>
</evidence>
<evidence type="ECO:0000313" key="3">
    <source>
        <dbReference type="Proteomes" id="UP000274822"/>
    </source>
</evidence>
<protein>
    <submittedName>
        <fullName evidence="2">Uncharacterized protein</fullName>
    </submittedName>
</protein>
<sequence>MAPYIPAPYTPTPKTFLRSQSQDSSHNAAQDPDHDVIDTGQLLQVREGLNCANQSGIREVQYRCRVNAGYCKTLIPMLGIQKMAELAMLIPATIATAEKCAEVCWLIMISHLVTTSFGK</sequence>
<proteinExistence type="predicted"/>
<dbReference type="AlphaFoldDB" id="A0A433Q8F7"/>
<keyword evidence="3" id="KW-1185">Reference proteome</keyword>
<feature type="compositionally biased region" description="Pro residues" evidence="1">
    <location>
        <begin position="1"/>
        <end position="11"/>
    </location>
</feature>
<accession>A0A433Q8F7</accession>
<feature type="compositionally biased region" description="Polar residues" evidence="1">
    <location>
        <begin position="17"/>
        <end position="28"/>
    </location>
</feature>
<reference evidence="2 3" key="1">
    <citation type="journal article" date="2018" name="New Phytol.">
        <title>Phylogenomics of Endogonaceae and evolution of mycorrhizas within Mucoromycota.</title>
        <authorList>
            <person name="Chang Y."/>
            <person name="Desiro A."/>
            <person name="Na H."/>
            <person name="Sandor L."/>
            <person name="Lipzen A."/>
            <person name="Clum A."/>
            <person name="Barry K."/>
            <person name="Grigoriev I.V."/>
            <person name="Martin F.M."/>
            <person name="Stajich J.E."/>
            <person name="Smith M.E."/>
            <person name="Bonito G."/>
            <person name="Spatafora J.W."/>
        </authorList>
    </citation>
    <scope>NUCLEOTIDE SEQUENCE [LARGE SCALE GENOMIC DNA]</scope>
    <source>
        <strain evidence="2 3">AD002</strain>
    </source>
</reference>
<name>A0A433Q8F7_9FUNG</name>